<dbReference type="InParanoid" id="A0A7C8MZR6"/>
<dbReference type="InterPro" id="IPR002401">
    <property type="entry name" value="Cyt_P450_E_grp-I"/>
</dbReference>
<dbReference type="GO" id="GO:0004497">
    <property type="term" value="F:monooxygenase activity"/>
    <property type="evidence" value="ECO:0007669"/>
    <property type="project" value="UniProtKB-KW"/>
</dbReference>
<dbReference type="InterPro" id="IPR036396">
    <property type="entry name" value="Cyt_P450_sf"/>
</dbReference>
<dbReference type="Proteomes" id="UP000481858">
    <property type="component" value="Unassembled WGS sequence"/>
</dbReference>
<evidence type="ECO:0000256" key="1">
    <source>
        <dbReference type="ARBA" id="ARBA00001971"/>
    </source>
</evidence>
<evidence type="ECO:0000256" key="2">
    <source>
        <dbReference type="ARBA" id="ARBA00010617"/>
    </source>
</evidence>
<dbReference type="PANTHER" id="PTHR24305:SF230">
    <property type="entry name" value="P450, PUTATIVE (EUROFUNG)-RELATED"/>
    <property type="match status" value="1"/>
</dbReference>
<sequence length="283" mass="32019">MGSSFGCLDSSNYHPWVKMIEPAFTSLVLLWQINYLGLHPLKWWWNKLAMKPQRDNLDIVTAKVSERIGLGTQRPDFMQGLIGDGEKTGMDFGRLVQNANLLIIAGSETTATLLTAATYFLTMHPEFLGKVVNEVRSTFESDEDITIHSVSRLSYMLACLDESLRCFPPAPGGFPRVCPNDQWAVNRDAKFWTEPNRFDPERFLGGARYKSDKLDALQAFSVGPRNCLGKNLAYAEMRLILAKVLFHFDMAIAEDSRDWVQRSGAYAVWVKPSLNVHLTPRVR</sequence>
<keyword evidence="5 9" id="KW-0560">Oxidoreductase</keyword>
<feature type="binding site" description="axial binding residue" evidence="8">
    <location>
        <position position="227"/>
    </location>
    <ligand>
        <name>heme</name>
        <dbReference type="ChEBI" id="CHEBI:30413"/>
    </ligand>
    <ligandPart>
        <name>Fe</name>
        <dbReference type="ChEBI" id="CHEBI:18248"/>
    </ligandPart>
</feature>
<evidence type="ECO:0000313" key="10">
    <source>
        <dbReference type="EMBL" id="KAF2962997.1"/>
    </source>
</evidence>
<evidence type="ECO:0000313" key="11">
    <source>
        <dbReference type="Proteomes" id="UP000481858"/>
    </source>
</evidence>
<dbReference type="Pfam" id="PF00067">
    <property type="entry name" value="p450"/>
    <property type="match status" value="1"/>
</dbReference>
<dbReference type="OrthoDB" id="1470350at2759"/>
<evidence type="ECO:0000256" key="6">
    <source>
        <dbReference type="ARBA" id="ARBA00023004"/>
    </source>
</evidence>
<evidence type="ECO:0000256" key="9">
    <source>
        <dbReference type="RuleBase" id="RU000461"/>
    </source>
</evidence>
<evidence type="ECO:0000256" key="4">
    <source>
        <dbReference type="ARBA" id="ARBA00022723"/>
    </source>
</evidence>
<dbReference type="PROSITE" id="PS00086">
    <property type="entry name" value="CYTOCHROME_P450"/>
    <property type="match status" value="1"/>
</dbReference>
<dbReference type="Gene3D" id="1.10.630.10">
    <property type="entry name" value="Cytochrome P450"/>
    <property type="match status" value="1"/>
</dbReference>
<evidence type="ECO:0000256" key="7">
    <source>
        <dbReference type="ARBA" id="ARBA00023033"/>
    </source>
</evidence>
<evidence type="ECO:0008006" key="12">
    <source>
        <dbReference type="Google" id="ProtNLM"/>
    </source>
</evidence>
<dbReference type="InterPro" id="IPR001128">
    <property type="entry name" value="Cyt_P450"/>
</dbReference>
<keyword evidence="11" id="KW-1185">Reference proteome</keyword>
<organism evidence="10 11">
    <name type="scientific">Xylaria multiplex</name>
    <dbReference type="NCBI Taxonomy" id="323545"/>
    <lineage>
        <taxon>Eukaryota</taxon>
        <taxon>Fungi</taxon>
        <taxon>Dikarya</taxon>
        <taxon>Ascomycota</taxon>
        <taxon>Pezizomycotina</taxon>
        <taxon>Sordariomycetes</taxon>
        <taxon>Xylariomycetidae</taxon>
        <taxon>Xylariales</taxon>
        <taxon>Xylariaceae</taxon>
        <taxon>Xylaria</taxon>
    </lineage>
</organism>
<protein>
    <recommendedName>
        <fullName evidence="12">Cytochrome P450</fullName>
    </recommendedName>
</protein>
<dbReference type="GO" id="GO:0020037">
    <property type="term" value="F:heme binding"/>
    <property type="evidence" value="ECO:0007669"/>
    <property type="project" value="InterPro"/>
</dbReference>
<comment type="cofactor">
    <cofactor evidence="1 8">
        <name>heme</name>
        <dbReference type="ChEBI" id="CHEBI:30413"/>
    </cofactor>
</comment>
<keyword evidence="7 9" id="KW-0503">Monooxygenase</keyword>
<dbReference type="SUPFAM" id="SSF48264">
    <property type="entry name" value="Cytochrome P450"/>
    <property type="match status" value="1"/>
</dbReference>
<evidence type="ECO:0000256" key="3">
    <source>
        <dbReference type="ARBA" id="ARBA00022617"/>
    </source>
</evidence>
<dbReference type="EMBL" id="WUBL01000244">
    <property type="protein sequence ID" value="KAF2962997.1"/>
    <property type="molecule type" value="Genomic_DNA"/>
</dbReference>
<evidence type="ECO:0000256" key="8">
    <source>
        <dbReference type="PIRSR" id="PIRSR602401-1"/>
    </source>
</evidence>
<dbReference type="PRINTS" id="PR00385">
    <property type="entry name" value="P450"/>
</dbReference>
<dbReference type="GO" id="GO:0016705">
    <property type="term" value="F:oxidoreductase activity, acting on paired donors, with incorporation or reduction of molecular oxygen"/>
    <property type="evidence" value="ECO:0007669"/>
    <property type="project" value="InterPro"/>
</dbReference>
<dbReference type="InterPro" id="IPR017972">
    <property type="entry name" value="Cyt_P450_CS"/>
</dbReference>
<dbReference type="GO" id="GO:0005506">
    <property type="term" value="F:iron ion binding"/>
    <property type="evidence" value="ECO:0007669"/>
    <property type="project" value="InterPro"/>
</dbReference>
<name>A0A7C8MZR6_9PEZI</name>
<dbReference type="AlphaFoldDB" id="A0A7C8MZR6"/>
<gene>
    <name evidence="10" type="ORF">GQX73_g10576</name>
</gene>
<dbReference type="InterPro" id="IPR050121">
    <property type="entry name" value="Cytochrome_P450_monoxygenase"/>
</dbReference>
<dbReference type="PANTHER" id="PTHR24305">
    <property type="entry name" value="CYTOCHROME P450"/>
    <property type="match status" value="1"/>
</dbReference>
<reference evidence="10 11" key="1">
    <citation type="submission" date="2019-12" db="EMBL/GenBank/DDBJ databases">
        <title>Draft genome sequence of the ascomycete Xylaria multiplex DSM 110363.</title>
        <authorList>
            <person name="Buettner E."/>
            <person name="Kellner H."/>
        </authorList>
    </citation>
    <scope>NUCLEOTIDE SEQUENCE [LARGE SCALE GENOMIC DNA]</scope>
    <source>
        <strain evidence="10 11">DSM 110363</strain>
    </source>
</reference>
<keyword evidence="6 8" id="KW-0408">Iron</keyword>
<accession>A0A7C8MZR6</accession>
<proteinExistence type="inferred from homology"/>
<dbReference type="PRINTS" id="PR00463">
    <property type="entry name" value="EP450I"/>
</dbReference>
<keyword evidence="4 8" id="KW-0479">Metal-binding</keyword>
<comment type="caution">
    <text evidence="10">The sequence shown here is derived from an EMBL/GenBank/DDBJ whole genome shotgun (WGS) entry which is preliminary data.</text>
</comment>
<keyword evidence="3 8" id="KW-0349">Heme</keyword>
<comment type="similarity">
    <text evidence="2 9">Belongs to the cytochrome P450 family.</text>
</comment>
<evidence type="ECO:0000256" key="5">
    <source>
        <dbReference type="ARBA" id="ARBA00023002"/>
    </source>
</evidence>